<reference evidence="1" key="1">
    <citation type="submission" date="2024-04" db="EMBL/GenBank/DDBJ databases">
        <authorList>
            <consortium name="Molecular Ecology Group"/>
        </authorList>
    </citation>
    <scope>NUCLEOTIDE SEQUENCE</scope>
</reference>
<sequence>MESFDFRSDFTFAKLARIAQFEKRCHDANCNTETFDTKSVTYDERIYYASKPIITIDDDYKINEKGRVFANN</sequence>
<dbReference type="Proteomes" id="UP001497644">
    <property type="component" value="Chromosome 4"/>
</dbReference>
<dbReference type="AlphaFoldDB" id="A0AAV2NS54"/>
<evidence type="ECO:0000313" key="2">
    <source>
        <dbReference type="Proteomes" id="UP001497644"/>
    </source>
</evidence>
<evidence type="ECO:0000313" key="1">
    <source>
        <dbReference type="EMBL" id="CAL1683226.1"/>
    </source>
</evidence>
<name>A0AAV2NS54_9HYME</name>
<keyword evidence="2" id="KW-1185">Reference proteome</keyword>
<dbReference type="EMBL" id="OZ034827">
    <property type="protein sequence ID" value="CAL1683226.1"/>
    <property type="molecule type" value="Genomic_DNA"/>
</dbReference>
<organism evidence="1 2">
    <name type="scientific">Lasius platythorax</name>
    <dbReference type="NCBI Taxonomy" id="488582"/>
    <lineage>
        <taxon>Eukaryota</taxon>
        <taxon>Metazoa</taxon>
        <taxon>Ecdysozoa</taxon>
        <taxon>Arthropoda</taxon>
        <taxon>Hexapoda</taxon>
        <taxon>Insecta</taxon>
        <taxon>Pterygota</taxon>
        <taxon>Neoptera</taxon>
        <taxon>Endopterygota</taxon>
        <taxon>Hymenoptera</taxon>
        <taxon>Apocrita</taxon>
        <taxon>Aculeata</taxon>
        <taxon>Formicoidea</taxon>
        <taxon>Formicidae</taxon>
        <taxon>Formicinae</taxon>
        <taxon>Lasius</taxon>
        <taxon>Lasius</taxon>
    </lineage>
</organism>
<protein>
    <submittedName>
        <fullName evidence="1">Uncharacterized protein</fullName>
    </submittedName>
</protein>
<accession>A0AAV2NS54</accession>
<proteinExistence type="predicted"/>
<gene>
    <name evidence="1" type="ORF">LPLAT_LOCUS8997</name>
</gene>